<evidence type="ECO:0000256" key="2">
    <source>
        <dbReference type="SAM" id="Coils"/>
    </source>
</evidence>
<feature type="region of interest" description="Disordered" evidence="3">
    <location>
        <begin position="880"/>
        <end position="903"/>
    </location>
</feature>
<sequence length="1423" mass="151043">MSSASCSSHGSSSSTRHHRRLEDARSPSPEGPRVTIAATVSHASASAPDRAACYGDIFVVDVASGDHFHITVALKGPFHPLTSVTHRALQRTVRNLLLASPNTHTGDSTAQPPPLLLLLLDGVPLDDSDAVTLPNGAVVEVHHGSADSLPRPVALPPEQGMPLQPTSAVSATSARLSALEAVNSSPAEEEELRRTQSTAPATAVPSPSRRLPPRGAGGASSNIGLLSDGDNVAGTRDGTSPYALTRTSGTATSSKSRPRGAVTLLSAFHTSAHEDYAVSRQLILSSSLPSRHDGASASTRSSEEETTSASRQVPSLHTVNATQPPLHQRTSTYSSISGRPRAHQSDADVRGETASAAGAHTPSSASSTLTPRPSTAFTSPAFSQDSSAVTEESLTHRRHALPSSSRASAAADRPSSTPLCPSRAAPSAEPSLTSSASASAPVALQNAAASHRGLEAVPRSALSAPPTEHSQLQTSAPLPSLPPLQLTAQEIYDTQRSSIAAAAAAEQRRLLTRMQQRCQVLEEEKALLTARLRALRAQESAGRLRALREAQEEAAAVEVDAVRARLGQHREDLLSHWLRVLQFHKDTQYAMPSALLRELEAEGEALTLHCLSSIAGYHTQKARLQALQRQRVLKEAEVARLRWEAQVRQCTAEEQRGCLRVVARLRPPSERSWLPASVLASAEVGELDGGYAVRVLEGSPDAARGPQQIVEPVPCVVEVTDPPRDLRRRYALWAAYNAANAGSQQRLFEDQLQPLLEHMCCTGQNVAVLAFGAVGSGKTSALFGSRAAQLPRQPVKTAHKGVLPPQPHRVGGEPASPEVFSDFDFSSSSSSGRSHSEGDDVGRMPNGVTTVGAPGRRGITRCLDPADAAREAQVLESLAETEAAKRRQRSAERHARQERGWRERAGIEEGDGLLPRAVAWLTAHLRSDSPHGKASGPVVESIVFSMYEVYNDHVYDLLPTPPPSAAGTTELGSKASWAAWPRWNAGWLPAPHIKNSNPENLTELQLELLPPSTDGRGAVRDAPATVSHLPPPQPAQPQWRVKASEMEVRSATEALQAIHLGLHRRRSAATLRGSQSSRSHLFLRFRVKVQRPVMPAKSSSVAMQWASATSAASALEVAGIGALIGNAAASADATGAAGKPKGYDFLRAALATPSEGAISVKPAAPASSLTSVAELLFTDFAGSERIELSGVTGDALKEAQYIHSSLSAVSEVLTALARAHPRRDHQGEAEAAARRPGKQRGGNGTPSLAAAALVQRWGAMVNCPGVTLSRSPPVFLQPRFTKLGGGRDTRQRGGHEGGLALRRRVLALMDKHVAEEEGAQWWRRWRAVPPHVPFRTCKTTQLLQSALGAPCKSLVLACVQPCSVSEVVLPASLGDRKGPRTRAAAQSVFAHQAPLMLSEVHATLAFAERIHEASQDGGKTKRA</sequence>
<comment type="similarity">
    <text evidence="1">Belongs to the TRAFAC class myosin-kinesin ATPase superfamily. Kinesin family.</text>
</comment>
<feature type="binding site" evidence="1">
    <location>
        <begin position="772"/>
        <end position="779"/>
    </location>
    <ligand>
        <name>ATP</name>
        <dbReference type="ChEBI" id="CHEBI:30616"/>
    </ligand>
</feature>
<dbReference type="GO" id="GO:0007018">
    <property type="term" value="P:microtubule-based movement"/>
    <property type="evidence" value="ECO:0007669"/>
    <property type="project" value="InterPro"/>
</dbReference>
<evidence type="ECO:0000313" key="6">
    <source>
        <dbReference type="Proteomes" id="UP000255414"/>
    </source>
</evidence>
<dbReference type="GO" id="GO:0005874">
    <property type="term" value="C:microtubule"/>
    <property type="evidence" value="ECO:0007669"/>
    <property type="project" value="TreeGrafter"/>
</dbReference>
<feature type="compositionally biased region" description="Polar residues" evidence="3">
    <location>
        <begin position="312"/>
        <end position="337"/>
    </location>
</feature>
<dbReference type="Proteomes" id="UP000255414">
    <property type="component" value="Chromosome 13"/>
</dbReference>
<keyword evidence="1" id="KW-0547">Nucleotide-binding</keyword>
<evidence type="ECO:0000313" key="5">
    <source>
        <dbReference type="EMBL" id="CAC9465623.1"/>
    </source>
</evidence>
<feature type="region of interest" description="Disordered" evidence="3">
    <location>
        <begin position="288"/>
        <end position="481"/>
    </location>
</feature>
<feature type="coiled-coil region" evidence="2">
    <location>
        <begin position="504"/>
        <end position="538"/>
    </location>
</feature>
<feature type="compositionally biased region" description="Low complexity" evidence="3">
    <location>
        <begin position="820"/>
        <end position="831"/>
    </location>
</feature>
<dbReference type="SMART" id="SM00129">
    <property type="entry name" value="KISc"/>
    <property type="match status" value="1"/>
</dbReference>
<reference evidence="5" key="1">
    <citation type="submission" date="2020-06" db="EMBL/GenBank/DDBJ databases">
        <authorList>
            <person name="Gonzalez-de la Fuente S."/>
            <person name="Peiro-Pastor R."/>
            <person name="Rastrojo A."/>
            <person name="Moreno J."/>
            <person name="Carrasco-Ramiro F."/>
            <person name="Requena JM."/>
            <person name="Aguado B."/>
        </authorList>
    </citation>
    <scope>NUCLEOTIDE SEQUENCE</scope>
</reference>
<feature type="coiled-coil region" evidence="2">
    <location>
        <begin position="624"/>
        <end position="653"/>
    </location>
</feature>
<dbReference type="GO" id="GO:0008017">
    <property type="term" value="F:microtubule binding"/>
    <property type="evidence" value="ECO:0007669"/>
    <property type="project" value="InterPro"/>
</dbReference>
<gene>
    <name evidence="5" type="ORF">LINF_130011900</name>
</gene>
<dbReference type="InterPro" id="IPR027417">
    <property type="entry name" value="P-loop_NTPase"/>
</dbReference>
<feature type="compositionally biased region" description="Basic and acidic residues" evidence="3">
    <location>
        <begin position="882"/>
        <end position="903"/>
    </location>
</feature>
<feature type="region of interest" description="Disordered" evidence="3">
    <location>
        <begin position="1"/>
        <end position="33"/>
    </location>
</feature>
<feature type="region of interest" description="Disordered" evidence="3">
    <location>
        <begin position="1220"/>
        <end position="1246"/>
    </location>
</feature>
<dbReference type="Gene3D" id="3.40.850.10">
    <property type="entry name" value="Kinesin motor domain"/>
    <property type="match status" value="2"/>
</dbReference>
<dbReference type="EMBL" id="LR812946">
    <property type="protein sequence ID" value="CAC9465623.1"/>
    <property type="molecule type" value="Genomic_DNA"/>
</dbReference>
<dbReference type="InterPro" id="IPR001752">
    <property type="entry name" value="Kinesin_motor_dom"/>
</dbReference>
<keyword evidence="1" id="KW-0505">Motor protein</keyword>
<feature type="compositionally biased region" description="Basic and acidic residues" evidence="3">
    <location>
        <begin position="1224"/>
        <end position="1233"/>
    </location>
</feature>
<dbReference type="GO" id="GO:0005524">
    <property type="term" value="F:ATP binding"/>
    <property type="evidence" value="ECO:0007669"/>
    <property type="project" value="UniProtKB-UniRule"/>
</dbReference>
<feature type="region of interest" description="Disordered" evidence="3">
    <location>
        <begin position="797"/>
        <end position="859"/>
    </location>
</feature>
<keyword evidence="2" id="KW-0175">Coiled coil</keyword>
<feature type="compositionally biased region" description="Low complexity" evidence="3">
    <location>
        <begin position="1"/>
        <end position="14"/>
    </location>
</feature>
<organism evidence="5 6">
    <name type="scientific">Leishmania infantum</name>
    <dbReference type="NCBI Taxonomy" id="5671"/>
    <lineage>
        <taxon>Eukaryota</taxon>
        <taxon>Discoba</taxon>
        <taxon>Euglenozoa</taxon>
        <taxon>Kinetoplastea</taxon>
        <taxon>Metakinetoplastina</taxon>
        <taxon>Trypanosomatida</taxon>
        <taxon>Trypanosomatidae</taxon>
        <taxon>Leishmaniinae</taxon>
        <taxon>Leishmania</taxon>
    </lineage>
</organism>
<dbReference type="InterPro" id="IPR036961">
    <property type="entry name" value="Kinesin_motor_dom_sf"/>
</dbReference>
<feature type="compositionally biased region" description="Low complexity" evidence="3">
    <location>
        <begin position="401"/>
        <end position="416"/>
    </location>
</feature>
<dbReference type="SUPFAM" id="SSF52540">
    <property type="entry name" value="P-loop containing nucleoside triphosphate hydrolases"/>
    <property type="match status" value="1"/>
</dbReference>
<dbReference type="FunFam" id="3.40.850.10:FF:000239">
    <property type="entry name" value="Kinesin, putative"/>
    <property type="match status" value="1"/>
</dbReference>
<proteinExistence type="inferred from homology"/>
<feature type="domain" description="Kinesin motor" evidence="4">
    <location>
        <begin position="658"/>
        <end position="1384"/>
    </location>
</feature>
<dbReference type="Gene3D" id="1.20.58.980">
    <property type="match status" value="1"/>
</dbReference>
<dbReference type="InterPro" id="IPR027640">
    <property type="entry name" value="Kinesin-like_fam"/>
</dbReference>
<feature type="region of interest" description="Disordered" evidence="3">
    <location>
        <begin position="143"/>
        <end position="258"/>
    </location>
</feature>
<dbReference type="GO" id="GO:0003777">
    <property type="term" value="F:microtubule motor activity"/>
    <property type="evidence" value="ECO:0007669"/>
    <property type="project" value="InterPro"/>
</dbReference>
<feature type="compositionally biased region" description="Low complexity" evidence="3">
    <location>
        <begin position="470"/>
        <end position="481"/>
    </location>
</feature>
<evidence type="ECO:0000256" key="3">
    <source>
        <dbReference type="SAM" id="MobiDB-lite"/>
    </source>
</evidence>
<dbReference type="PROSITE" id="PS50067">
    <property type="entry name" value="KINESIN_MOTOR_2"/>
    <property type="match status" value="1"/>
</dbReference>
<evidence type="ECO:0000256" key="1">
    <source>
        <dbReference type="PROSITE-ProRule" id="PRU00283"/>
    </source>
</evidence>
<protein>
    <submittedName>
        <fullName evidence="5">Kinesin_-_putative</fullName>
    </submittedName>
</protein>
<feature type="compositionally biased region" description="Polar residues" evidence="3">
    <location>
        <begin position="245"/>
        <end position="255"/>
    </location>
</feature>
<name>A0A6L0WWH0_LEIIN</name>
<dbReference type="GO" id="GO:0005871">
    <property type="term" value="C:kinesin complex"/>
    <property type="evidence" value="ECO:0007669"/>
    <property type="project" value="TreeGrafter"/>
</dbReference>
<dbReference type="GO" id="GO:0016887">
    <property type="term" value="F:ATP hydrolysis activity"/>
    <property type="evidence" value="ECO:0007669"/>
    <property type="project" value="TreeGrafter"/>
</dbReference>
<evidence type="ECO:0000259" key="4">
    <source>
        <dbReference type="PROSITE" id="PS50067"/>
    </source>
</evidence>
<feature type="compositionally biased region" description="Low complexity" evidence="3">
    <location>
        <begin position="424"/>
        <end position="443"/>
    </location>
</feature>
<keyword evidence="1" id="KW-0067">ATP-binding</keyword>
<dbReference type="PANTHER" id="PTHR24115:SF1016">
    <property type="entry name" value="KINESIN FAMILY MEMBER 19A"/>
    <property type="match status" value="1"/>
</dbReference>
<feature type="compositionally biased region" description="Polar residues" evidence="3">
    <location>
        <begin position="164"/>
        <end position="175"/>
    </location>
</feature>
<dbReference type="PANTHER" id="PTHR24115">
    <property type="entry name" value="KINESIN-RELATED"/>
    <property type="match status" value="1"/>
</dbReference>
<feature type="compositionally biased region" description="Polar residues" evidence="3">
    <location>
        <begin position="361"/>
        <end position="392"/>
    </location>
</feature>
<accession>A0A6L0WWH0</accession>
<dbReference type="OMA" id="FRTCKTT"/>